<keyword evidence="3" id="KW-0597">Phosphoprotein</keyword>
<dbReference type="AlphaFoldDB" id="A0A5S5C5X0"/>
<evidence type="ECO:0000256" key="2">
    <source>
        <dbReference type="ARBA" id="ARBA00022475"/>
    </source>
</evidence>
<sequence length="586" mass="67048">MGVFYKMSLRQRIWLAFILIVSVVILATGVLAYHIASGVSEQNALRLSQDTLNKTSQALDEKLRNIKTSVFSMMMNMDYRRAVGLEASSDFQNYYTHLSALQSVFVQLRLVEPLIDSILVETPDGQYYENSQIAIPRQSFYATPLYEQVKTLNAEHVELWVGGHQDPFYNDPDEMISFVTEGAMNQVSKNRYVVANVKVSELRKYINRYIGWNQGRFMLLTAGGDPVFAEDGAQFPGFSRDEAVREALLRDAGNFDYSSGGETYSVNYRRLDSAKDWVLFSVLPKSGLLERLGNLKWVILGFMLACLLVSGLIARFLTRLLLRPLTRLQAVIRRVEQSDLTVRFDSPYQDEISQVGSRFNRMLDEINRLFREVKEAETEKRRSELKAMQAQIDPHFLYNTLNTIYWKSQLQEHEHVQHMVLSLSRLFQLGLNKGREQTTLANEIAHVTQYLDIQRQCYASLFDYRIEVDEAVERQRPILKILLQPLVENSILHGFRNRKDGGFIRIGIDVHGDGGLALEVEDNGEGFDAAPPEEGQEPSGYALHNVRKRLGLEYGDEAELRVRSEPGVRTVITMIIPARRDWREAG</sequence>
<reference evidence="10 11" key="1">
    <citation type="submission" date="2019-07" db="EMBL/GenBank/DDBJ databases">
        <title>Genomic Encyclopedia of Type Strains, Phase III (KMG-III): the genomes of soil and plant-associated and newly described type strains.</title>
        <authorList>
            <person name="Whitman W."/>
        </authorList>
    </citation>
    <scope>NUCLEOTIDE SEQUENCE [LARGE SCALE GENOMIC DNA]</scope>
    <source>
        <strain evidence="10 11">BL24</strain>
    </source>
</reference>
<dbReference type="GO" id="GO:0000155">
    <property type="term" value="F:phosphorelay sensor kinase activity"/>
    <property type="evidence" value="ECO:0007669"/>
    <property type="project" value="InterPro"/>
</dbReference>
<evidence type="ECO:0000256" key="5">
    <source>
        <dbReference type="ARBA" id="ARBA00022777"/>
    </source>
</evidence>
<comment type="caution">
    <text evidence="10">The sequence shown here is derived from an EMBL/GenBank/DDBJ whole genome shotgun (WGS) entry which is preliminary data.</text>
</comment>
<comment type="subcellular location">
    <subcellularLocation>
        <location evidence="1">Cell membrane</location>
        <topology evidence="1">Multi-pass membrane protein</topology>
    </subcellularLocation>
</comment>
<evidence type="ECO:0000256" key="4">
    <source>
        <dbReference type="ARBA" id="ARBA00022679"/>
    </source>
</evidence>
<dbReference type="EMBL" id="VNHS01000005">
    <property type="protein sequence ID" value="TYP74831.1"/>
    <property type="molecule type" value="Genomic_DNA"/>
</dbReference>
<evidence type="ECO:0000256" key="8">
    <source>
        <dbReference type="SAM" id="Phobius"/>
    </source>
</evidence>
<dbReference type="Pfam" id="PF06580">
    <property type="entry name" value="His_kinase"/>
    <property type="match status" value="1"/>
</dbReference>
<keyword evidence="6 8" id="KW-0472">Membrane</keyword>
<evidence type="ECO:0000256" key="7">
    <source>
        <dbReference type="SAM" id="Coils"/>
    </source>
</evidence>
<dbReference type="SUPFAM" id="SSF55874">
    <property type="entry name" value="ATPase domain of HSP90 chaperone/DNA topoisomerase II/histidine kinase"/>
    <property type="match status" value="1"/>
</dbReference>
<dbReference type="GO" id="GO:0005886">
    <property type="term" value="C:plasma membrane"/>
    <property type="evidence" value="ECO:0007669"/>
    <property type="project" value="UniProtKB-SubCell"/>
</dbReference>
<feature type="domain" description="HAMP" evidence="9">
    <location>
        <begin position="319"/>
        <end position="371"/>
    </location>
</feature>
<evidence type="ECO:0000256" key="1">
    <source>
        <dbReference type="ARBA" id="ARBA00004651"/>
    </source>
</evidence>
<dbReference type="Proteomes" id="UP000323257">
    <property type="component" value="Unassembled WGS sequence"/>
</dbReference>
<dbReference type="Pfam" id="PF00672">
    <property type="entry name" value="HAMP"/>
    <property type="match status" value="1"/>
</dbReference>
<feature type="coiled-coil region" evidence="7">
    <location>
        <begin position="359"/>
        <end position="393"/>
    </location>
</feature>
<keyword evidence="8" id="KW-0812">Transmembrane</keyword>
<dbReference type="InterPro" id="IPR003660">
    <property type="entry name" value="HAMP_dom"/>
</dbReference>
<dbReference type="RefSeq" id="WP_148930053.1">
    <property type="nucleotide sequence ID" value="NZ_VNHS01000005.1"/>
</dbReference>
<keyword evidence="4" id="KW-0808">Transferase</keyword>
<keyword evidence="2" id="KW-1003">Cell membrane</keyword>
<name>A0A5S5C5X0_9BACL</name>
<dbReference type="Pfam" id="PF02518">
    <property type="entry name" value="HATPase_c"/>
    <property type="match status" value="1"/>
</dbReference>
<evidence type="ECO:0000313" key="11">
    <source>
        <dbReference type="Proteomes" id="UP000323257"/>
    </source>
</evidence>
<dbReference type="OrthoDB" id="9809348at2"/>
<keyword evidence="11" id="KW-1185">Reference proteome</keyword>
<evidence type="ECO:0000259" key="9">
    <source>
        <dbReference type="PROSITE" id="PS50885"/>
    </source>
</evidence>
<evidence type="ECO:0000313" key="10">
    <source>
        <dbReference type="EMBL" id="TYP74831.1"/>
    </source>
</evidence>
<evidence type="ECO:0000256" key="6">
    <source>
        <dbReference type="ARBA" id="ARBA00023136"/>
    </source>
</evidence>
<dbReference type="Gene3D" id="3.30.565.10">
    <property type="entry name" value="Histidine kinase-like ATPase, C-terminal domain"/>
    <property type="match status" value="1"/>
</dbReference>
<keyword evidence="5 10" id="KW-0418">Kinase</keyword>
<dbReference type="PROSITE" id="PS50885">
    <property type="entry name" value="HAMP"/>
    <property type="match status" value="1"/>
</dbReference>
<dbReference type="PANTHER" id="PTHR34220:SF7">
    <property type="entry name" value="SENSOR HISTIDINE KINASE YPDA"/>
    <property type="match status" value="1"/>
</dbReference>
<dbReference type="SMART" id="SM00304">
    <property type="entry name" value="HAMP"/>
    <property type="match status" value="1"/>
</dbReference>
<dbReference type="InterPro" id="IPR050640">
    <property type="entry name" value="Bact_2-comp_sensor_kinase"/>
</dbReference>
<dbReference type="Gene3D" id="6.10.340.10">
    <property type="match status" value="1"/>
</dbReference>
<gene>
    <name evidence="10" type="ORF">BCM02_105378</name>
</gene>
<dbReference type="PANTHER" id="PTHR34220">
    <property type="entry name" value="SENSOR HISTIDINE KINASE YPDA"/>
    <property type="match status" value="1"/>
</dbReference>
<keyword evidence="8" id="KW-1133">Transmembrane helix</keyword>
<accession>A0A5S5C5X0</accession>
<organism evidence="10 11">
    <name type="scientific">Paenibacillus methanolicus</name>
    <dbReference type="NCBI Taxonomy" id="582686"/>
    <lineage>
        <taxon>Bacteria</taxon>
        <taxon>Bacillati</taxon>
        <taxon>Bacillota</taxon>
        <taxon>Bacilli</taxon>
        <taxon>Bacillales</taxon>
        <taxon>Paenibacillaceae</taxon>
        <taxon>Paenibacillus</taxon>
    </lineage>
</organism>
<evidence type="ECO:0000256" key="3">
    <source>
        <dbReference type="ARBA" id="ARBA00022553"/>
    </source>
</evidence>
<protein>
    <submittedName>
        <fullName evidence="10">Two-component system sensor histidine kinase YesM</fullName>
    </submittedName>
</protein>
<dbReference type="SUPFAM" id="SSF158472">
    <property type="entry name" value="HAMP domain-like"/>
    <property type="match status" value="1"/>
</dbReference>
<keyword evidence="7" id="KW-0175">Coiled coil</keyword>
<dbReference type="InterPro" id="IPR010559">
    <property type="entry name" value="Sig_transdc_His_kin_internal"/>
</dbReference>
<proteinExistence type="predicted"/>
<dbReference type="InterPro" id="IPR003594">
    <property type="entry name" value="HATPase_dom"/>
</dbReference>
<dbReference type="CDD" id="cd06225">
    <property type="entry name" value="HAMP"/>
    <property type="match status" value="1"/>
</dbReference>
<dbReference type="InterPro" id="IPR036890">
    <property type="entry name" value="HATPase_C_sf"/>
</dbReference>
<feature type="transmembrane region" description="Helical" evidence="8">
    <location>
        <begin position="297"/>
        <end position="317"/>
    </location>
</feature>